<keyword evidence="4" id="KW-0813">Transport</keyword>
<dbReference type="GO" id="GO:0006826">
    <property type="term" value="P:iron ion transport"/>
    <property type="evidence" value="ECO:0007669"/>
    <property type="project" value="TreeGrafter"/>
</dbReference>
<evidence type="ECO:0000256" key="13">
    <source>
        <dbReference type="SAM" id="MobiDB-lite"/>
    </source>
</evidence>
<dbReference type="GO" id="GO:0015677">
    <property type="term" value="P:copper ion import"/>
    <property type="evidence" value="ECO:0007669"/>
    <property type="project" value="TreeGrafter"/>
</dbReference>
<dbReference type="SFLD" id="SFLDG01168">
    <property type="entry name" value="Ferric_reductase_subgroup_(FRE"/>
    <property type="match status" value="1"/>
</dbReference>
<dbReference type="Pfam" id="PF01794">
    <property type="entry name" value="Ferric_reduct"/>
    <property type="match status" value="1"/>
</dbReference>
<evidence type="ECO:0000256" key="10">
    <source>
        <dbReference type="ARBA" id="ARBA00023065"/>
    </source>
</evidence>
<feature type="transmembrane region" description="Helical" evidence="14">
    <location>
        <begin position="77"/>
        <end position="100"/>
    </location>
</feature>
<dbReference type="EC" id="1.16.1.9" evidence="3"/>
<dbReference type="Pfam" id="PF08030">
    <property type="entry name" value="NAD_binding_6"/>
    <property type="match status" value="1"/>
</dbReference>
<keyword evidence="8 14" id="KW-1133">Transmembrane helix</keyword>
<dbReference type="Gene3D" id="3.40.50.80">
    <property type="entry name" value="Nucleotide-binding domain of ferredoxin-NADP reductase (FNR) module"/>
    <property type="match status" value="1"/>
</dbReference>
<dbReference type="InterPro" id="IPR051410">
    <property type="entry name" value="Ferric/Cupric_Reductase"/>
</dbReference>
<comment type="subcellular location">
    <subcellularLocation>
        <location evidence="1">Cell membrane</location>
        <topology evidence="1">Multi-pass membrane protein</topology>
    </subcellularLocation>
</comment>
<dbReference type="AlphaFoldDB" id="A0A3G2S6V5"/>
<feature type="transmembrane region" description="Helical" evidence="14">
    <location>
        <begin position="255"/>
        <end position="275"/>
    </location>
</feature>
<protein>
    <recommendedName>
        <fullName evidence="3">ferric-chelate reductase (NADPH)</fullName>
        <ecNumber evidence="3">1.16.1.9</ecNumber>
    </recommendedName>
</protein>
<dbReference type="GO" id="GO:0006879">
    <property type="term" value="P:intracellular iron ion homeostasis"/>
    <property type="evidence" value="ECO:0007669"/>
    <property type="project" value="TreeGrafter"/>
</dbReference>
<dbReference type="SUPFAM" id="SSF52343">
    <property type="entry name" value="Ferredoxin reductase-like, C-terminal NADP-linked domain"/>
    <property type="match status" value="1"/>
</dbReference>
<comment type="similarity">
    <text evidence="2">Belongs to the ferric reductase (FRE) family.</text>
</comment>
<feature type="transmembrane region" description="Helical" evidence="14">
    <location>
        <begin position="182"/>
        <end position="205"/>
    </location>
</feature>
<evidence type="ECO:0000256" key="7">
    <source>
        <dbReference type="ARBA" id="ARBA00022982"/>
    </source>
</evidence>
<feature type="compositionally biased region" description="Basic and acidic residues" evidence="13">
    <location>
        <begin position="10"/>
        <end position="31"/>
    </location>
</feature>
<dbReference type="SFLD" id="SFLDS00052">
    <property type="entry name" value="Ferric_Reductase_Domain"/>
    <property type="match status" value="1"/>
</dbReference>
<comment type="catalytic activity">
    <reaction evidence="12">
        <text>2 a Fe(II)-siderophore + NADP(+) + H(+) = 2 a Fe(III)-siderophore + NADPH</text>
        <dbReference type="Rhea" id="RHEA:28795"/>
        <dbReference type="Rhea" id="RHEA-COMP:11342"/>
        <dbReference type="Rhea" id="RHEA-COMP:11344"/>
        <dbReference type="ChEBI" id="CHEBI:15378"/>
        <dbReference type="ChEBI" id="CHEBI:29033"/>
        <dbReference type="ChEBI" id="CHEBI:29034"/>
        <dbReference type="ChEBI" id="CHEBI:57783"/>
        <dbReference type="ChEBI" id="CHEBI:58349"/>
        <dbReference type="EC" id="1.16.1.9"/>
    </reaction>
</comment>
<evidence type="ECO:0000256" key="6">
    <source>
        <dbReference type="ARBA" id="ARBA00022692"/>
    </source>
</evidence>
<keyword evidence="5" id="KW-1003">Cell membrane</keyword>
<dbReference type="SUPFAM" id="SSF63380">
    <property type="entry name" value="Riboflavin synthase domain-like"/>
    <property type="match status" value="1"/>
</dbReference>
<dbReference type="EMBL" id="CP033151">
    <property type="protein sequence ID" value="AYO43590.1"/>
    <property type="molecule type" value="Genomic_DNA"/>
</dbReference>
<feature type="transmembrane region" description="Helical" evidence="14">
    <location>
        <begin position="225"/>
        <end position="248"/>
    </location>
</feature>
<evidence type="ECO:0000256" key="12">
    <source>
        <dbReference type="ARBA" id="ARBA00048483"/>
    </source>
</evidence>
<evidence type="ECO:0000313" key="16">
    <source>
        <dbReference type="EMBL" id="AYO43590.1"/>
    </source>
</evidence>
<gene>
    <name evidence="16" type="primary">FRE7</name>
    <name evidence="16" type="ORF">DNF11_2640</name>
</gene>
<dbReference type="Proteomes" id="UP000269793">
    <property type="component" value="Chromosome IV"/>
</dbReference>
<evidence type="ECO:0000256" key="11">
    <source>
        <dbReference type="ARBA" id="ARBA00023136"/>
    </source>
</evidence>
<keyword evidence="6 14" id="KW-0812">Transmembrane</keyword>
<accession>A0A3G2S6V5</accession>
<dbReference type="InterPro" id="IPR013121">
    <property type="entry name" value="Fe_red_NAD-bd_6"/>
</dbReference>
<feature type="transmembrane region" description="Helical" evidence="14">
    <location>
        <begin position="150"/>
        <end position="170"/>
    </location>
</feature>
<dbReference type="InterPro" id="IPR017927">
    <property type="entry name" value="FAD-bd_FR_type"/>
</dbReference>
<evidence type="ECO:0000256" key="1">
    <source>
        <dbReference type="ARBA" id="ARBA00004651"/>
    </source>
</evidence>
<evidence type="ECO:0000256" key="8">
    <source>
        <dbReference type="ARBA" id="ARBA00022989"/>
    </source>
</evidence>
<dbReference type="STRING" id="425264.A0A3G2S6V5"/>
<evidence type="ECO:0000256" key="4">
    <source>
        <dbReference type="ARBA" id="ARBA00022448"/>
    </source>
</evidence>
<keyword evidence="11 14" id="KW-0472">Membrane</keyword>
<dbReference type="Pfam" id="PF08022">
    <property type="entry name" value="FAD_binding_8"/>
    <property type="match status" value="1"/>
</dbReference>
<dbReference type="InterPro" id="IPR013112">
    <property type="entry name" value="FAD-bd_8"/>
</dbReference>
<dbReference type="PROSITE" id="PS51384">
    <property type="entry name" value="FAD_FR"/>
    <property type="match status" value="1"/>
</dbReference>
<dbReference type="InterPro" id="IPR017938">
    <property type="entry name" value="Riboflavin_synthase-like_b-brl"/>
</dbReference>
<dbReference type="InterPro" id="IPR013130">
    <property type="entry name" value="Fe3_Rdtase_TM_dom"/>
</dbReference>
<sequence length="638" mass="72325">MADLSPGTFHELHSHSDDPRWYQPSEEEKNLPDTLDPWSEQVRHAKYMSYLLCALVIVGALIHGLRLARQVYPRVGLFVNKIPGVTFLAAVCRGVGYYKFRWGKWQSPPGQYLVISAAFIIGVVVWAFALTPHYFPHNEDGSPPLAIRTGMMAIGMIPFIFAMALKFNPISLLTGIPHSHMLLYHQVAAIVLLFLSIVHTVPFVWQALREEGYERLKYIWSDSYSIYWSGTVAIFFLLWIVISSLGIFRWLSYEFFVVQHVISFTIMMACLFVHVQDLLNAHVWLWATVGIWIFSILSRSLMVLFSTEFFTSGRSEVEVSASIGHSHAVVQEEPAKFIRMSFVTPLRWRPGQHVFVRFPGMAATQAHPFTCLSLPSYSPHLPNKLVLLARVRKGITRHIHNYIMKHGVDETKYKDDEMSRVVSESSSNDVKKPISDRTLYGTEKDVSDIRSMSLITALDGPYGYTYSLDIYQHSVLFAAGSGITFCLPQVTDLVRRAALGKTRCLTKSVRLLWCIRTYDIIHWVRSELLELALLAEKVPFDVVVELYVTRELNEHVDPDFGKLMRVYFGQRPDIKTVIGTEAQHAISCESQSLSVSLCGPSSFSSEVARAVSALNWSIAFGRSGSLRDVHLISESYKM</sequence>
<evidence type="ECO:0000256" key="3">
    <source>
        <dbReference type="ARBA" id="ARBA00012668"/>
    </source>
</evidence>
<keyword evidence="9 16" id="KW-0560">Oxidoreductase</keyword>
<feature type="region of interest" description="Disordered" evidence="13">
    <location>
        <begin position="1"/>
        <end position="34"/>
    </location>
</feature>
<dbReference type="OrthoDB" id="17725at2759"/>
<evidence type="ECO:0000313" key="17">
    <source>
        <dbReference type="Proteomes" id="UP000269793"/>
    </source>
</evidence>
<evidence type="ECO:0000256" key="5">
    <source>
        <dbReference type="ARBA" id="ARBA00022475"/>
    </source>
</evidence>
<dbReference type="PANTHER" id="PTHR32361">
    <property type="entry name" value="FERRIC/CUPRIC REDUCTASE TRANSMEMBRANE COMPONENT"/>
    <property type="match status" value="1"/>
</dbReference>
<reference evidence="16 17" key="1">
    <citation type="submission" date="2018-10" db="EMBL/GenBank/DDBJ databases">
        <title>Complete genome sequence of Malassezia restricta CBS 7877.</title>
        <authorList>
            <person name="Morand S.C."/>
            <person name="Bertignac M."/>
            <person name="Iltis A."/>
            <person name="Kolder I."/>
            <person name="Pirovano W."/>
            <person name="Jourdain R."/>
            <person name="Clavaud C."/>
        </authorList>
    </citation>
    <scope>NUCLEOTIDE SEQUENCE [LARGE SCALE GENOMIC DNA]</scope>
    <source>
        <strain evidence="16 17">CBS 7877</strain>
    </source>
</reference>
<keyword evidence="17" id="KW-1185">Reference proteome</keyword>
<evidence type="ECO:0000259" key="15">
    <source>
        <dbReference type="PROSITE" id="PS51384"/>
    </source>
</evidence>
<dbReference type="VEuPathDB" id="FungiDB:DNF11_2640"/>
<keyword evidence="7" id="KW-0249">Electron transport</keyword>
<proteinExistence type="inferred from homology"/>
<feature type="transmembrane region" description="Helical" evidence="14">
    <location>
        <begin position="47"/>
        <end position="65"/>
    </location>
</feature>
<evidence type="ECO:0000256" key="2">
    <source>
        <dbReference type="ARBA" id="ARBA00006278"/>
    </source>
</evidence>
<dbReference type="CDD" id="cd06186">
    <property type="entry name" value="NOX_Duox_like_FAD_NADP"/>
    <property type="match status" value="1"/>
</dbReference>
<dbReference type="InterPro" id="IPR039261">
    <property type="entry name" value="FNR_nucleotide-bd"/>
</dbReference>
<dbReference type="GO" id="GO:0052851">
    <property type="term" value="F:ferric-chelate reductase (NADPH) activity"/>
    <property type="evidence" value="ECO:0007669"/>
    <property type="project" value="UniProtKB-EC"/>
</dbReference>
<name>A0A3G2S6V5_MALR7</name>
<feature type="transmembrane region" description="Helical" evidence="14">
    <location>
        <begin position="112"/>
        <end position="130"/>
    </location>
</feature>
<keyword evidence="10" id="KW-0406">Ion transport</keyword>
<feature type="domain" description="FAD-binding FR-type" evidence="15">
    <location>
        <begin position="312"/>
        <end position="440"/>
    </location>
</feature>
<feature type="transmembrane region" description="Helical" evidence="14">
    <location>
        <begin position="281"/>
        <end position="305"/>
    </location>
</feature>
<evidence type="ECO:0000256" key="9">
    <source>
        <dbReference type="ARBA" id="ARBA00023002"/>
    </source>
</evidence>
<dbReference type="GO" id="GO:0005886">
    <property type="term" value="C:plasma membrane"/>
    <property type="evidence" value="ECO:0007669"/>
    <property type="project" value="UniProtKB-SubCell"/>
</dbReference>
<evidence type="ECO:0000256" key="14">
    <source>
        <dbReference type="SAM" id="Phobius"/>
    </source>
</evidence>
<organism evidence="16 17">
    <name type="scientific">Malassezia restricta (strain ATCC 96810 / NBRC 103918 / CBS 7877)</name>
    <name type="common">Seborrheic dermatitis infection agent</name>
    <dbReference type="NCBI Taxonomy" id="425264"/>
    <lineage>
        <taxon>Eukaryota</taxon>
        <taxon>Fungi</taxon>
        <taxon>Dikarya</taxon>
        <taxon>Basidiomycota</taxon>
        <taxon>Ustilaginomycotina</taxon>
        <taxon>Malasseziomycetes</taxon>
        <taxon>Malasseziales</taxon>
        <taxon>Malasseziaceae</taxon>
        <taxon>Malassezia</taxon>
    </lineage>
</organism>